<reference evidence="2" key="1">
    <citation type="submission" date="2017-09" db="EMBL/GenBank/DDBJ databases">
        <title>Depth-based differentiation of microbial function through sediment-hosted aquifers and enrichment of novel symbionts in the deep terrestrial subsurface.</title>
        <authorList>
            <person name="Probst A.J."/>
            <person name="Ladd B."/>
            <person name="Jarett J.K."/>
            <person name="Geller-Mcgrath D.E."/>
            <person name="Sieber C.M.K."/>
            <person name="Emerson J.B."/>
            <person name="Anantharaman K."/>
            <person name="Thomas B.C."/>
            <person name="Malmstrom R."/>
            <person name="Stieglmeier M."/>
            <person name="Klingl A."/>
            <person name="Woyke T."/>
            <person name="Ryan C.M."/>
            <person name="Banfield J.F."/>
        </authorList>
    </citation>
    <scope>NUCLEOTIDE SEQUENCE [LARGE SCALE GENOMIC DNA]</scope>
</reference>
<dbReference type="EMBL" id="PFMR01000032">
    <property type="protein sequence ID" value="PIZ18129.1"/>
    <property type="molecule type" value="Genomic_DNA"/>
</dbReference>
<dbReference type="AlphaFoldDB" id="A0A2M7SF67"/>
<dbReference type="Proteomes" id="UP000229307">
    <property type="component" value="Unassembled WGS sequence"/>
</dbReference>
<organism evidence="1 2">
    <name type="scientific">Candidatus Desantisbacteria bacterium CG_4_10_14_0_8_um_filter_48_22</name>
    <dbReference type="NCBI Taxonomy" id="1974543"/>
    <lineage>
        <taxon>Bacteria</taxon>
        <taxon>Candidatus Desantisiibacteriota</taxon>
    </lineage>
</organism>
<evidence type="ECO:0000313" key="1">
    <source>
        <dbReference type="EMBL" id="PIZ18129.1"/>
    </source>
</evidence>
<name>A0A2M7SF67_9BACT</name>
<proteinExistence type="predicted"/>
<protein>
    <submittedName>
        <fullName evidence="1">Uncharacterized protein</fullName>
    </submittedName>
</protein>
<sequence>MADKFPRTKVGGLPLSRMIIGTNWFLGYSHTTRAKDEYITENVMDRKKIADIIEVFLRSGVDALMGPLNNPIMTDAMKDAEDRTGAGIIRISTPSIPVNPRTVIDGLDIGAVEKILDAEARLGVHIVMPHTTSTDMLVDNCTGELRQVDKFCRLARERKMIPGLSTHLPQSITFADKTGLDIETYISIFNAMGFLMQVEVDWTASIIRNAKKPVMTIKPMAAGQIRPLQAFTFVWNAIRDCDMVTVGTMSPKEAAECIELSLSILEHRTADIKLQETRSKSILK</sequence>
<accession>A0A2M7SF67</accession>
<gene>
    <name evidence="1" type="ORF">COY52_01060</name>
</gene>
<comment type="caution">
    <text evidence="1">The sequence shown here is derived from an EMBL/GenBank/DDBJ whole genome shotgun (WGS) entry which is preliminary data.</text>
</comment>
<evidence type="ECO:0000313" key="2">
    <source>
        <dbReference type="Proteomes" id="UP000229307"/>
    </source>
</evidence>